<protein>
    <submittedName>
        <fullName evidence="1">Ubiquitin conjugation factor E4 B</fullName>
    </submittedName>
</protein>
<organism evidence="1 2">
    <name type="scientific">Labeo rohita</name>
    <name type="common">Indian major carp</name>
    <name type="synonym">Cyprinus rohita</name>
    <dbReference type="NCBI Taxonomy" id="84645"/>
    <lineage>
        <taxon>Eukaryota</taxon>
        <taxon>Metazoa</taxon>
        <taxon>Chordata</taxon>
        <taxon>Craniata</taxon>
        <taxon>Vertebrata</taxon>
        <taxon>Euteleostomi</taxon>
        <taxon>Actinopterygii</taxon>
        <taxon>Neopterygii</taxon>
        <taxon>Teleostei</taxon>
        <taxon>Ostariophysi</taxon>
        <taxon>Cypriniformes</taxon>
        <taxon>Cyprinidae</taxon>
        <taxon>Labeoninae</taxon>
        <taxon>Labeonini</taxon>
        <taxon>Labeo</taxon>
    </lineage>
</organism>
<name>A0ABQ8MQG1_LABRO</name>
<gene>
    <name evidence="1" type="ORF">H4Q32_003428</name>
</gene>
<comment type="caution">
    <text evidence="1">The sequence shown here is derived from an EMBL/GenBank/DDBJ whole genome shotgun (WGS) entry which is preliminary data.</text>
</comment>
<dbReference type="EMBL" id="JACTAM010000005">
    <property type="protein sequence ID" value="KAI2665079.1"/>
    <property type="molecule type" value="Genomic_DNA"/>
</dbReference>
<evidence type="ECO:0000313" key="2">
    <source>
        <dbReference type="Proteomes" id="UP000830375"/>
    </source>
</evidence>
<sequence>MKSNNSGFVTCEQHLSPLTVGDTSSSAADAAQLPTSSSCCEQFMNMSNRHVCNSSFVKADYTWANFVEVLFQNNIAILLANQSIIRMDQRHDHLKSNCYSPTSMKNYDEETKVSLDVRIYCFYGRNRFGRVVCGSRGCDNGSVKVCFVCVWRISRTGCFILNYLDDGSLLFLDSEFCGRRDMASEADKQLTSSVDRGQRQCPVVSGRWESPCLGDCNFSPACP</sequence>
<accession>A0ABQ8MQG1</accession>
<proteinExistence type="predicted"/>
<keyword evidence="2" id="KW-1185">Reference proteome</keyword>
<reference evidence="1 2" key="1">
    <citation type="submission" date="2022-01" db="EMBL/GenBank/DDBJ databases">
        <title>A high-quality chromosome-level genome assembly of rohu carp, Labeo rohita.</title>
        <authorList>
            <person name="Arick M.A. II"/>
            <person name="Hsu C.-Y."/>
            <person name="Magbanua Z."/>
            <person name="Pechanova O."/>
            <person name="Grover C."/>
            <person name="Miller E."/>
            <person name="Thrash A."/>
            <person name="Ezzel L."/>
            <person name="Alam S."/>
            <person name="Benzie J."/>
            <person name="Hamilton M."/>
            <person name="Karsi A."/>
            <person name="Lawrence M.L."/>
            <person name="Peterson D.G."/>
        </authorList>
    </citation>
    <scope>NUCLEOTIDE SEQUENCE [LARGE SCALE GENOMIC DNA]</scope>
    <source>
        <strain evidence="2">BAU-BD-2019</strain>
        <tissue evidence="1">Blood</tissue>
    </source>
</reference>
<evidence type="ECO:0000313" key="1">
    <source>
        <dbReference type="EMBL" id="KAI2665079.1"/>
    </source>
</evidence>
<dbReference type="Proteomes" id="UP000830375">
    <property type="component" value="Unassembled WGS sequence"/>
</dbReference>